<evidence type="ECO:0000313" key="10">
    <source>
        <dbReference type="Proteomes" id="UP000034207"/>
    </source>
</evidence>
<feature type="domain" description="Translation elongation factor EFTs/EF1B dimerisation" evidence="8">
    <location>
        <begin position="92"/>
        <end position="195"/>
    </location>
</feature>
<evidence type="ECO:0000256" key="3">
    <source>
        <dbReference type="ARBA" id="ARBA00022768"/>
    </source>
</evidence>
<dbReference type="PROSITE" id="PS01127">
    <property type="entry name" value="EF_TS_2"/>
    <property type="match status" value="1"/>
</dbReference>
<dbReference type="HAMAP" id="MF_00050">
    <property type="entry name" value="EF_Ts"/>
    <property type="match status" value="1"/>
</dbReference>
<keyword evidence="5" id="KW-0963">Cytoplasm</keyword>
<evidence type="ECO:0000256" key="7">
    <source>
        <dbReference type="RuleBase" id="RU000643"/>
    </source>
</evidence>
<dbReference type="NCBIfam" id="TIGR00116">
    <property type="entry name" value="tsf"/>
    <property type="match status" value="1"/>
</dbReference>
<dbReference type="AlphaFoldDB" id="A0A0G0LTK0"/>
<evidence type="ECO:0000259" key="8">
    <source>
        <dbReference type="Pfam" id="PF00889"/>
    </source>
</evidence>
<comment type="caution">
    <text evidence="9">The sequence shown here is derived from an EMBL/GenBank/DDBJ whole genome shotgun (WGS) entry which is preliminary data.</text>
</comment>
<comment type="function">
    <text evidence="5 6">Associates with the EF-Tu.GDP complex and induces the exchange of GDP to GTP. It remains bound to the aminoacyl-tRNA.EF-Tu.GTP complex up to the GTP hydrolysis stage on the ribosome.</text>
</comment>
<evidence type="ECO:0000256" key="2">
    <source>
        <dbReference type="ARBA" id="ARBA00016956"/>
    </source>
</evidence>
<dbReference type="Gene3D" id="1.10.8.10">
    <property type="entry name" value="DNA helicase RuvA subunit, C-terminal domain"/>
    <property type="match status" value="1"/>
</dbReference>
<dbReference type="SUPFAM" id="SSF46934">
    <property type="entry name" value="UBA-like"/>
    <property type="match status" value="1"/>
</dbReference>
<evidence type="ECO:0000313" key="9">
    <source>
        <dbReference type="EMBL" id="KKQ95263.1"/>
    </source>
</evidence>
<dbReference type="Gene3D" id="3.30.479.20">
    <property type="entry name" value="Elongation factor Ts, dimerisation domain"/>
    <property type="match status" value="1"/>
</dbReference>
<gene>
    <name evidence="5" type="primary">tsf</name>
    <name evidence="9" type="ORF">UT18_C0002G0040</name>
</gene>
<dbReference type="STRING" id="1618345.UT18_C0002G0040"/>
<dbReference type="EMBL" id="LBVV01000002">
    <property type="protein sequence ID" value="KKQ95263.1"/>
    <property type="molecule type" value="Genomic_DNA"/>
</dbReference>
<dbReference type="GO" id="GO:0005737">
    <property type="term" value="C:cytoplasm"/>
    <property type="evidence" value="ECO:0007669"/>
    <property type="project" value="UniProtKB-SubCell"/>
</dbReference>
<dbReference type="FunFam" id="1.10.8.10:FF:000001">
    <property type="entry name" value="Elongation factor Ts"/>
    <property type="match status" value="1"/>
</dbReference>
<dbReference type="Pfam" id="PF00889">
    <property type="entry name" value="EF_TS"/>
    <property type="match status" value="1"/>
</dbReference>
<evidence type="ECO:0000256" key="1">
    <source>
        <dbReference type="ARBA" id="ARBA00005532"/>
    </source>
</evidence>
<dbReference type="Proteomes" id="UP000034207">
    <property type="component" value="Unassembled WGS sequence"/>
</dbReference>
<dbReference type="Gene3D" id="1.10.286.20">
    <property type="match status" value="1"/>
</dbReference>
<dbReference type="GO" id="GO:0003746">
    <property type="term" value="F:translation elongation factor activity"/>
    <property type="evidence" value="ECO:0007669"/>
    <property type="project" value="UniProtKB-UniRule"/>
</dbReference>
<organism evidence="9 10">
    <name type="scientific">candidate division CPR2 bacterium GW2011_GWC2_39_10</name>
    <dbReference type="NCBI Taxonomy" id="1618345"/>
    <lineage>
        <taxon>Bacteria</taxon>
        <taxon>Bacteria division CPR2</taxon>
    </lineage>
</organism>
<feature type="region of interest" description="Involved in Mg(2+) ion dislocation from EF-Tu" evidence="5">
    <location>
        <begin position="80"/>
        <end position="83"/>
    </location>
</feature>
<dbReference type="FunFam" id="1.10.286.20:FF:000001">
    <property type="entry name" value="Elongation factor Ts"/>
    <property type="match status" value="1"/>
</dbReference>
<dbReference type="SUPFAM" id="SSF54713">
    <property type="entry name" value="Elongation factor Ts (EF-Ts), dimerisation domain"/>
    <property type="match status" value="1"/>
</dbReference>
<proteinExistence type="inferred from homology"/>
<protein>
    <recommendedName>
        <fullName evidence="2 5">Elongation factor Ts</fullName>
        <shortName evidence="5">EF-Ts</shortName>
    </recommendedName>
</protein>
<dbReference type="InterPro" id="IPR001816">
    <property type="entry name" value="Transl_elong_EFTs/EF1B"/>
</dbReference>
<dbReference type="PANTHER" id="PTHR11741:SF0">
    <property type="entry name" value="ELONGATION FACTOR TS, MITOCHONDRIAL"/>
    <property type="match status" value="1"/>
</dbReference>
<evidence type="ECO:0000256" key="6">
    <source>
        <dbReference type="RuleBase" id="RU000642"/>
    </source>
</evidence>
<evidence type="ECO:0000256" key="4">
    <source>
        <dbReference type="ARBA" id="ARBA00022917"/>
    </source>
</evidence>
<dbReference type="CDD" id="cd14275">
    <property type="entry name" value="UBA_EF-Ts"/>
    <property type="match status" value="1"/>
</dbReference>
<dbReference type="InterPro" id="IPR018101">
    <property type="entry name" value="Transl_elong_Ts_CS"/>
</dbReference>
<comment type="subcellular location">
    <subcellularLocation>
        <location evidence="5 7">Cytoplasm</location>
    </subcellularLocation>
</comment>
<keyword evidence="4 5" id="KW-0648">Protein biosynthesis</keyword>
<accession>A0A0G0LTK0</accession>
<sequence>MPISAKDVQKLRMLTGAPMMDAKKALEETSGDFEKAKDVLRKKGQAKAAKKAERETREGIIGSYIHGDKIGVLIEVNSETDFVARNDNFKDFVHNVAMHIAAACPTYLVREDVPKDVLDKEKEIFTEQLKDQNKPAEILEKIINGKIEKFYLENVLMDQLYVRDDSKTINDLTTEVIAKLGENVQIRRFTRYQIGD</sequence>
<keyword evidence="3 5" id="KW-0251">Elongation factor</keyword>
<comment type="similarity">
    <text evidence="1 5 6">Belongs to the EF-Ts family.</text>
</comment>
<dbReference type="PANTHER" id="PTHR11741">
    <property type="entry name" value="ELONGATION FACTOR TS"/>
    <property type="match status" value="1"/>
</dbReference>
<dbReference type="InterPro" id="IPR009060">
    <property type="entry name" value="UBA-like_sf"/>
</dbReference>
<dbReference type="PATRIC" id="fig|1618345.3.peg.94"/>
<dbReference type="InterPro" id="IPR036402">
    <property type="entry name" value="EF-Ts_dimer_sf"/>
</dbReference>
<name>A0A0G0LTK0_UNCC2</name>
<evidence type="ECO:0000256" key="5">
    <source>
        <dbReference type="HAMAP-Rule" id="MF_00050"/>
    </source>
</evidence>
<reference evidence="9 10" key="1">
    <citation type="journal article" date="2015" name="Nature">
        <title>rRNA introns, odd ribosomes, and small enigmatic genomes across a large radiation of phyla.</title>
        <authorList>
            <person name="Brown C.T."/>
            <person name="Hug L.A."/>
            <person name="Thomas B.C."/>
            <person name="Sharon I."/>
            <person name="Castelle C.J."/>
            <person name="Singh A."/>
            <person name="Wilkins M.J."/>
            <person name="Williams K.H."/>
            <person name="Banfield J.F."/>
        </authorList>
    </citation>
    <scope>NUCLEOTIDE SEQUENCE [LARGE SCALE GENOMIC DNA]</scope>
</reference>
<dbReference type="InterPro" id="IPR014039">
    <property type="entry name" value="Transl_elong_EFTs/EF1B_dimer"/>
</dbReference>